<organism evidence="12 13">
    <name type="scientific">Petromyzon marinus</name>
    <name type="common">Sea lamprey</name>
    <dbReference type="NCBI Taxonomy" id="7757"/>
    <lineage>
        <taxon>Eukaryota</taxon>
        <taxon>Metazoa</taxon>
        <taxon>Chordata</taxon>
        <taxon>Craniata</taxon>
        <taxon>Vertebrata</taxon>
        <taxon>Cyclostomata</taxon>
        <taxon>Hyperoartia</taxon>
        <taxon>Petromyzontiformes</taxon>
        <taxon>Petromyzontidae</taxon>
        <taxon>Petromyzon</taxon>
    </lineage>
</organism>
<dbReference type="FunFam" id="3.40.50.410:FF:000029">
    <property type="entry name" value="Cochlin"/>
    <property type="match status" value="1"/>
</dbReference>
<dbReference type="SUPFAM" id="SSF53300">
    <property type="entry name" value="vWA-like"/>
    <property type="match status" value="2"/>
</dbReference>
<feature type="compositionally biased region" description="Gly residues" evidence="9">
    <location>
        <begin position="1"/>
        <end position="11"/>
    </location>
</feature>
<evidence type="ECO:0000256" key="1">
    <source>
        <dbReference type="ARBA" id="ARBA00003388"/>
    </source>
</evidence>
<sequence>MESLAQGGGQGRARQNAAFPAFPEAAATAPAAAAEPGASAQGGGRSRAIYRRSGLRRYHTKVRHGSPLASQPRRARPHPRRSEPARVWARMKLPALVLVLGVMLAITADCKEGRKNRRKSAPLIDCDVRAAKVKGNEFVVRCPPGCREKKANVWGSAVYASISSICAAAIHSGAVENQGGAVRVRKMAGQANYRASVANGVRSLSLPKWSGSFTLSASDAKLKKGERAKLEFFPAAESSVKIGKPQAPQGPVTTKPPAATPAAQPARGSVGRVSVPERRVVTPDRRPPVGGPSSSSSSSSLYQLQHSHNDRNTGWAEGGSRDNVIVPWAPAAGRDTSSSLLYGYSASEGDRLSQSTGPSTGAGGRASHQQQQSAAASNWQDACVEEFYKYLETCGSAFPERFLSGYDVASGRLYARPGTYSPSGETNGKKADADYRQGMRAGQPQDKKQGLSRGEAESRHEARGPVVAGSPGRAQTDTGVWPPPRIPPAVSGIPGQSRTAVPAGGHRVAPAPDMNHAVSGGNPECKVDVVFLLDGSWSIGKRRFAIQKNFLVKVTEALGVGPEGAAIGIMQYGDESKTEFSLKSYNSAKETSAAILNIPQRGGLSNVGRGLREVFDTVFLDENGNRGRAPNVVVVLLDGWPTDKLGDAARLSRESGINIFMVTVEEASSEEKRLLPEPDYVNQTVCRTSGFFSFSVPSWFAVHDFVNPLVERVCDTDQLLCSKTCLNSADIAFVVDGSSSVGYNNFRTVLEFVANISQAFDISDTATRIGLVQYTYEQRTEFAFADHSTKADVVAAVRRVNYWNGGTSTGAAISYTIANLFSTSKPNKRKILIIITDGRSYDDVRGPSSTAHSQGIIGYSIGIAWAAREELQFMASEPHVEHMFFVDDFEAVYKVVPQIISNICKEFNQQPRN</sequence>
<dbReference type="PROSITE" id="PS50820">
    <property type="entry name" value="LCCL"/>
    <property type="match status" value="1"/>
</dbReference>
<dbReference type="InterPro" id="IPR036465">
    <property type="entry name" value="vWFA_dom_sf"/>
</dbReference>
<feature type="domain" description="VWFA" evidence="10">
    <location>
        <begin position="730"/>
        <end position="903"/>
    </location>
</feature>
<evidence type="ECO:0000259" key="10">
    <source>
        <dbReference type="PROSITE" id="PS50234"/>
    </source>
</evidence>
<reference evidence="13" key="1">
    <citation type="submission" date="2025-08" db="UniProtKB">
        <authorList>
            <consortium name="RefSeq"/>
        </authorList>
    </citation>
    <scope>IDENTIFICATION</scope>
    <source>
        <tissue evidence="13">Sperm</tissue>
    </source>
</reference>
<dbReference type="PRINTS" id="PR00453">
    <property type="entry name" value="VWFADOMAIN"/>
</dbReference>
<feature type="compositionally biased region" description="Basic and acidic residues" evidence="9">
    <location>
        <begin position="275"/>
        <end position="287"/>
    </location>
</feature>
<evidence type="ECO:0000256" key="5">
    <source>
        <dbReference type="ARBA" id="ARBA00022729"/>
    </source>
</evidence>
<dbReference type="Gene3D" id="3.40.50.410">
    <property type="entry name" value="von Willebrand factor, type A domain"/>
    <property type="match status" value="2"/>
</dbReference>
<feature type="region of interest" description="Disordered" evidence="9">
    <location>
        <begin position="348"/>
        <end position="373"/>
    </location>
</feature>
<dbReference type="SMART" id="SM00327">
    <property type="entry name" value="VWA"/>
    <property type="match status" value="2"/>
</dbReference>
<feature type="compositionally biased region" description="Basic residues" evidence="9">
    <location>
        <begin position="48"/>
        <end position="64"/>
    </location>
</feature>
<dbReference type="InterPro" id="IPR050525">
    <property type="entry name" value="ECM_Assembly_Org"/>
</dbReference>
<dbReference type="SMART" id="SM00603">
    <property type="entry name" value="LCCL"/>
    <property type="match status" value="1"/>
</dbReference>
<evidence type="ECO:0000256" key="2">
    <source>
        <dbReference type="ARBA" id="ARBA00004613"/>
    </source>
</evidence>
<evidence type="ECO:0000256" key="4">
    <source>
        <dbReference type="ARBA" id="ARBA00022525"/>
    </source>
</evidence>
<gene>
    <name evidence="13" type="primary">VIT</name>
</gene>
<dbReference type="Proteomes" id="UP001318040">
    <property type="component" value="Chromosome 6"/>
</dbReference>
<name>A0AAJ7SQI0_PETMA</name>
<feature type="domain" description="LCCL" evidence="11">
    <location>
        <begin position="120"/>
        <end position="213"/>
    </location>
</feature>
<evidence type="ECO:0000256" key="8">
    <source>
        <dbReference type="ARBA" id="ARBA00023180"/>
    </source>
</evidence>
<dbReference type="PANTHER" id="PTHR24020">
    <property type="entry name" value="COLLAGEN ALPHA"/>
    <property type="match status" value="1"/>
</dbReference>
<dbReference type="FunFam" id="2.170.130.20:FF:000001">
    <property type="entry name" value="Cysteine-rich secretory protein LCCL domain-containing 1"/>
    <property type="match status" value="1"/>
</dbReference>
<feature type="compositionally biased region" description="Low complexity" evidence="9">
    <location>
        <begin position="251"/>
        <end position="266"/>
    </location>
</feature>
<keyword evidence="7" id="KW-1015">Disulfide bond</keyword>
<comment type="function">
    <text evidence="1">Plays a role in the control of cell shape and motility in the trabecular meshwork.</text>
</comment>
<proteinExistence type="predicted"/>
<keyword evidence="8" id="KW-0325">Glycoprotein</keyword>
<comment type="subcellular location">
    <subcellularLocation>
        <location evidence="2">Secreted</location>
    </subcellularLocation>
</comment>
<evidence type="ECO:0000259" key="11">
    <source>
        <dbReference type="PROSITE" id="PS50820"/>
    </source>
</evidence>
<keyword evidence="5" id="KW-0732">Signal</keyword>
<accession>A0AAJ7SQI0</accession>
<evidence type="ECO:0000256" key="7">
    <source>
        <dbReference type="ARBA" id="ARBA00023157"/>
    </source>
</evidence>
<protein>
    <recommendedName>
        <fullName evidence="3">Cochlin</fullName>
    </recommendedName>
</protein>
<dbReference type="Pfam" id="PF00092">
    <property type="entry name" value="VWA"/>
    <property type="match status" value="2"/>
</dbReference>
<dbReference type="KEGG" id="pmrn:116939452"/>
<feature type="region of interest" description="Disordered" evidence="9">
    <location>
        <begin position="439"/>
        <end position="485"/>
    </location>
</feature>
<dbReference type="FunFam" id="3.40.50.410:FF:000009">
    <property type="entry name" value="Putative vitrin"/>
    <property type="match status" value="1"/>
</dbReference>
<feature type="compositionally biased region" description="Low complexity" evidence="9">
    <location>
        <begin position="12"/>
        <end position="39"/>
    </location>
</feature>
<evidence type="ECO:0000256" key="6">
    <source>
        <dbReference type="ARBA" id="ARBA00022737"/>
    </source>
</evidence>
<dbReference type="SUPFAM" id="SSF69848">
    <property type="entry name" value="LCCL domain"/>
    <property type="match status" value="1"/>
</dbReference>
<dbReference type="PANTHER" id="PTHR24020:SF20">
    <property type="entry name" value="PH DOMAIN-CONTAINING PROTEIN"/>
    <property type="match status" value="1"/>
</dbReference>
<keyword evidence="4" id="KW-0964">Secreted</keyword>
<feature type="domain" description="VWFA" evidence="10">
    <location>
        <begin position="528"/>
        <end position="709"/>
    </location>
</feature>
<evidence type="ECO:0000313" key="12">
    <source>
        <dbReference type="Proteomes" id="UP001318040"/>
    </source>
</evidence>
<dbReference type="InterPro" id="IPR036609">
    <property type="entry name" value="LCCL_sf"/>
</dbReference>
<evidence type="ECO:0000313" key="13">
    <source>
        <dbReference type="RefSeq" id="XP_032803711.1"/>
    </source>
</evidence>
<evidence type="ECO:0000256" key="3">
    <source>
        <dbReference type="ARBA" id="ARBA00013828"/>
    </source>
</evidence>
<dbReference type="GO" id="GO:0005576">
    <property type="term" value="C:extracellular region"/>
    <property type="evidence" value="ECO:0007669"/>
    <property type="project" value="UniProtKB-SubCell"/>
</dbReference>
<dbReference type="CDD" id="cd01472">
    <property type="entry name" value="vWA_collagen"/>
    <property type="match status" value="1"/>
</dbReference>
<dbReference type="GO" id="GO:0007605">
    <property type="term" value="P:sensory perception of sound"/>
    <property type="evidence" value="ECO:0007669"/>
    <property type="project" value="UniProtKB-ARBA"/>
</dbReference>
<feature type="compositionally biased region" description="Basic and acidic residues" evidence="9">
    <location>
        <begin position="445"/>
        <end position="463"/>
    </location>
</feature>
<dbReference type="PROSITE" id="PS50234">
    <property type="entry name" value="VWFA"/>
    <property type="match status" value="2"/>
</dbReference>
<keyword evidence="12" id="KW-1185">Reference proteome</keyword>
<dbReference type="InterPro" id="IPR004043">
    <property type="entry name" value="LCCL"/>
</dbReference>
<dbReference type="InterPro" id="IPR002035">
    <property type="entry name" value="VWF_A"/>
</dbReference>
<keyword evidence="6" id="KW-0677">Repeat</keyword>
<dbReference type="Gene3D" id="2.170.130.20">
    <property type="entry name" value="LCCL-like domain"/>
    <property type="match status" value="1"/>
</dbReference>
<evidence type="ECO:0000256" key="9">
    <source>
        <dbReference type="SAM" id="MobiDB-lite"/>
    </source>
</evidence>
<dbReference type="RefSeq" id="XP_032803711.1">
    <property type="nucleotide sequence ID" value="XM_032947820.1"/>
</dbReference>
<dbReference type="Pfam" id="PF03815">
    <property type="entry name" value="LCCL"/>
    <property type="match status" value="1"/>
</dbReference>
<dbReference type="AlphaFoldDB" id="A0AAJ7SQI0"/>
<dbReference type="CTD" id="5212"/>
<feature type="region of interest" description="Disordered" evidence="9">
    <location>
        <begin position="1"/>
        <end position="84"/>
    </location>
</feature>
<feature type="region of interest" description="Disordered" evidence="9">
    <location>
        <begin position="239"/>
        <end position="321"/>
    </location>
</feature>